<sequence>MDRGEGVADRGQQHRIGGHQRILGHSADLAALEGVVLAAEVRLEFGERVAGGRQQILGGREHRGAVALQCGQGEIALAGEVVVHAALAHPGQFTHFAGAGGRIATLPHQLTHRRDQALLRGHVHDCTYL</sequence>
<gene>
    <name evidence="1" type="ORF">SDC9_204446</name>
</gene>
<organism evidence="1">
    <name type="scientific">bioreactor metagenome</name>
    <dbReference type="NCBI Taxonomy" id="1076179"/>
    <lineage>
        <taxon>unclassified sequences</taxon>
        <taxon>metagenomes</taxon>
        <taxon>ecological metagenomes</taxon>
    </lineage>
</organism>
<evidence type="ECO:0000313" key="1">
    <source>
        <dbReference type="EMBL" id="MPN56754.1"/>
    </source>
</evidence>
<accession>A0A645J8H1</accession>
<proteinExistence type="predicted"/>
<reference evidence="1" key="1">
    <citation type="submission" date="2019-08" db="EMBL/GenBank/DDBJ databases">
        <authorList>
            <person name="Kucharzyk K."/>
            <person name="Murdoch R.W."/>
            <person name="Higgins S."/>
            <person name="Loffler F."/>
        </authorList>
    </citation>
    <scope>NUCLEOTIDE SEQUENCE</scope>
</reference>
<dbReference type="EMBL" id="VSSQ01127465">
    <property type="protein sequence ID" value="MPN56754.1"/>
    <property type="molecule type" value="Genomic_DNA"/>
</dbReference>
<comment type="caution">
    <text evidence="1">The sequence shown here is derived from an EMBL/GenBank/DDBJ whole genome shotgun (WGS) entry which is preliminary data.</text>
</comment>
<dbReference type="AlphaFoldDB" id="A0A645J8H1"/>
<protein>
    <submittedName>
        <fullName evidence="1">Uncharacterized protein</fullName>
    </submittedName>
</protein>
<name>A0A645J8H1_9ZZZZ</name>